<gene>
    <name evidence="1" type="ORF">CLOSYM_03362</name>
</gene>
<proteinExistence type="predicted"/>
<dbReference type="EMBL" id="AWSU01000266">
    <property type="protein sequence ID" value="ERI75208.1"/>
    <property type="molecule type" value="Genomic_DNA"/>
</dbReference>
<dbReference type="AlphaFoldDB" id="A0ABC9TUR1"/>
<reference evidence="1 2" key="1">
    <citation type="submission" date="2013-07" db="EMBL/GenBank/DDBJ databases">
        <authorList>
            <person name="Weinstock G."/>
            <person name="Sodergren E."/>
            <person name="Wylie T."/>
            <person name="Fulton L."/>
            <person name="Fulton R."/>
            <person name="Fronick C."/>
            <person name="O'Laughlin M."/>
            <person name="Godfrey J."/>
            <person name="Miner T."/>
            <person name="Herter B."/>
            <person name="Appelbaum E."/>
            <person name="Cordes M."/>
            <person name="Lek S."/>
            <person name="Wollam A."/>
            <person name="Pepin K.H."/>
            <person name="Palsikar V.B."/>
            <person name="Mitreva M."/>
            <person name="Wilson R.K."/>
        </authorList>
    </citation>
    <scope>NUCLEOTIDE SEQUENCE [LARGE SCALE GENOMIC DNA]</scope>
    <source>
        <strain evidence="1 2">ATCC 14940</strain>
    </source>
</reference>
<organism evidence="1 2">
    <name type="scientific">[Clostridium] symbiosum ATCC 14940</name>
    <dbReference type="NCBI Taxonomy" id="411472"/>
    <lineage>
        <taxon>Bacteria</taxon>
        <taxon>Bacillati</taxon>
        <taxon>Bacillota</taxon>
        <taxon>Clostridia</taxon>
        <taxon>Lachnospirales</taxon>
        <taxon>Lachnospiraceae</taxon>
        <taxon>Otoolea</taxon>
    </lineage>
</organism>
<dbReference type="Proteomes" id="UP000016491">
    <property type="component" value="Unassembled WGS sequence"/>
</dbReference>
<accession>A0ABC9TUR1</accession>
<name>A0ABC9TUR1_CLOSY</name>
<protein>
    <submittedName>
        <fullName evidence="1">Uncharacterized protein</fullName>
    </submittedName>
</protein>
<comment type="caution">
    <text evidence="1">The sequence shown here is derived from an EMBL/GenBank/DDBJ whole genome shotgun (WGS) entry which is preliminary data.</text>
</comment>
<sequence>MVPPLSAVPIVRTVSPVLTSGKFSTFSVNAGLSDVLEEQLHAVQAKPVSAANKKAFKYTFFIIQITCFIKVLNTAVTCKHYNLKWRRINTLTIEEKIYKIFTLIFYYNTGVKIRPRQIVLRRLGCCFGAG</sequence>
<evidence type="ECO:0000313" key="1">
    <source>
        <dbReference type="EMBL" id="ERI75208.1"/>
    </source>
</evidence>
<evidence type="ECO:0000313" key="2">
    <source>
        <dbReference type="Proteomes" id="UP000016491"/>
    </source>
</evidence>